<proteinExistence type="predicted"/>
<dbReference type="InterPro" id="IPR036192">
    <property type="entry name" value="Cell_div_ZapA-like_sf"/>
</dbReference>
<gene>
    <name evidence="1" type="ordered locus">Dacet_1924</name>
</gene>
<evidence type="ECO:0000313" key="2">
    <source>
        <dbReference type="Proteomes" id="UP000002012"/>
    </source>
</evidence>
<dbReference type="SUPFAM" id="SSF102829">
    <property type="entry name" value="Cell division protein ZapA-like"/>
    <property type="match status" value="1"/>
</dbReference>
<organism evidence="1 2">
    <name type="scientific">Denitrovibrio acetiphilus (strain DSM 12809 / NBRC 114555 / N2460)</name>
    <dbReference type="NCBI Taxonomy" id="522772"/>
    <lineage>
        <taxon>Bacteria</taxon>
        <taxon>Pseudomonadati</taxon>
        <taxon>Deferribacterota</taxon>
        <taxon>Deferribacteres</taxon>
        <taxon>Deferribacterales</taxon>
        <taxon>Geovibrionaceae</taxon>
        <taxon>Denitrovibrio</taxon>
    </lineage>
</organism>
<evidence type="ECO:0008006" key="3">
    <source>
        <dbReference type="Google" id="ProtNLM"/>
    </source>
</evidence>
<dbReference type="STRING" id="522772.Dacet_1924"/>
<dbReference type="eggNOG" id="COG3027">
    <property type="taxonomic scope" value="Bacteria"/>
</dbReference>
<sequence>MLLVPVNEYKVTIRGMKYFMKTDKDLDFVNRVVELLNGKMNEIERMANAPDTQKLAVMAAFSFAADCVLLQDEKGESLSKVIEMIDKTA</sequence>
<keyword evidence="2" id="KW-1185">Reference proteome</keyword>
<protein>
    <recommendedName>
        <fullName evidence="3">Cell division protein ZapA</fullName>
    </recommendedName>
</protein>
<dbReference type="PaxDb" id="522772-Dacet_1924"/>
<dbReference type="InterPro" id="IPR007838">
    <property type="entry name" value="Cell_div_ZapA-like"/>
</dbReference>
<dbReference type="Pfam" id="PF05164">
    <property type="entry name" value="ZapA"/>
    <property type="match status" value="1"/>
</dbReference>
<dbReference type="InterPro" id="IPR053712">
    <property type="entry name" value="Bac_CellDiv_Activator"/>
</dbReference>
<dbReference type="EMBL" id="CP001968">
    <property type="protein sequence ID" value="ADD68688.1"/>
    <property type="molecule type" value="Genomic_DNA"/>
</dbReference>
<dbReference type="KEGG" id="dap:Dacet_1924"/>
<name>D4H125_DENA2</name>
<dbReference type="HOGENOM" id="CLU_2449734_0_0_0"/>
<dbReference type="InParanoid" id="D4H125"/>
<accession>D4H125</accession>
<evidence type="ECO:0000313" key="1">
    <source>
        <dbReference type="EMBL" id="ADD68688.1"/>
    </source>
</evidence>
<dbReference type="AlphaFoldDB" id="D4H125"/>
<dbReference type="Gene3D" id="6.10.250.790">
    <property type="match status" value="1"/>
</dbReference>
<dbReference type="Proteomes" id="UP000002012">
    <property type="component" value="Chromosome"/>
</dbReference>
<reference evidence="1 2" key="1">
    <citation type="journal article" date="2010" name="Stand. Genomic Sci.">
        <title>Complete genome sequence of Denitrovibrio acetiphilus type strain (N2460).</title>
        <authorList>
            <person name="Kiss H."/>
            <person name="Lang E."/>
            <person name="Lapidus A."/>
            <person name="Copeland A."/>
            <person name="Nolan M."/>
            <person name="Glavina Del Rio T."/>
            <person name="Chen F."/>
            <person name="Lucas S."/>
            <person name="Tice H."/>
            <person name="Cheng J.F."/>
            <person name="Han C."/>
            <person name="Goodwin L."/>
            <person name="Pitluck S."/>
            <person name="Liolios K."/>
            <person name="Pati A."/>
            <person name="Ivanova N."/>
            <person name="Mavromatis K."/>
            <person name="Chen A."/>
            <person name="Palaniappan K."/>
            <person name="Land M."/>
            <person name="Hauser L."/>
            <person name="Chang Y.J."/>
            <person name="Jeffries C.D."/>
            <person name="Detter J.C."/>
            <person name="Brettin T."/>
            <person name="Spring S."/>
            <person name="Rohde M."/>
            <person name="Goker M."/>
            <person name="Woyke T."/>
            <person name="Bristow J."/>
            <person name="Eisen J.A."/>
            <person name="Markowitz V."/>
            <person name="Hugenholtz P."/>
            <person name="Kyrpides N.C."/>
            <person name="Klenk H.P."/>
        </authorList>
    </citation>
    <scope>NUCLEOTIDE SEQUENCE [LARGE SCALE GENOMIC DNA]</scope>
    <source>
        <strain evidence="2">DSM 12809 / NBRC 114555 / N2460</strain>
    </source>
</reference>